<proteinExistence type="predicted"/>
<evidence type="ECO:0000256" key="3">
    <source>
        <dbReference type="PIRSR" id="PIRSR000894-2"/>
    </source>
</evidence>
<evidence type="ECO:0000256" key="4">
    <source>
        <dbReference type="SAM" id="MobiDB-lite"/>
    </source>
</evidence>
<dbReference type="PANTHER" id="PTHR20963:SF14">
    <property type="entry name" value="ACID PHOSPHATASE, PUTATIVE-RELATED"/>
    <property type="match status" value="1"/>
</dbReference>
<evidence type="ECO:0000256" key="1">
    <source>
        <dbReference type="ARBA" id="ARBA00022801"/>
    </source>
</evidence>
<feature type="chain" id="PRO_5041449139" evidence="5">
    <location>
        <begin position="25"/>
        <end position="467"/>
    </location>
</feature>
<dbReference type="EMBL" id="JAUKUD010000003">
    <property type="protein sequence ID" value="KAK0749790.1"/>
    <property type="molecule type" value="Genomic_DNA"/>
</dbReference>
<dbReference type="CDD" id="cd07061">
    <property type="entry name" value="HP_HAP_like"/>
    <property type="match status" value="1"/>
</dbReference>
<dbReference type="InterPro" id="IPR029033">
    <property type="entry name" value="His_PPase_superfam"/>
</dbReference>
<feature type="disulfide bond" evidence="3">
    <location>
        <begin position="408"/>
        <end position="416"/>
    </location>
</feature>
<dbReference type="Proteomes" id="UP001172155">
    <property type="component" value="Unassembled WGS sequence"/>
</dbReference>
<keyword evidence="3" id="KW-1015">Disulfide bond</keyword>
<dbReference type="FunFam" id="3.40.50.1240:FF:000065">
    <property type="entry name" value="Similar to histidine acid phosphatase"/>
    <property type="match status" value="1"/>
</dbReference>
<keyword evidence="1" id="KW-0378">Hydrolase</keyword>
<feature type="disulfide bond" evidence="3">
    <location>
        <begin position="243"/>
        <end position="256"/>
    </location>
</feature>
<name>A0AA40K8I9_9PEZI</name>
<dbReference type="GO" id="GO:0009277">
    <property type="term" value="C:fungal-type cell wall"/>
    <property type="evidence" value="ECO:0007669"/>
    <property type="project" value="TreeGrafter"/>
</dbReference>
<dbReference type="SUPFAM" id="SSF53254">
    <property type="entry name" value="Phosphoglycerate mutase-like"/>
    <property type="match status" value="1"/>
</dbReference>
<evidence type="ECO:0000256" key="5">
    <source>
        <dbReference type="SAM" id="SignalP"/>
    </source>
</evidence>
<evidence type="ECO:0000256" key="2">
    <source>
        <dbReference type="ARBA" id="ARBA00023180"/>
    </source>
</evidence>
<keyword evidence="5" id="KW-0732">Signal</keyword>
<dbReference type="InterPro" id="IPR016274">
    <property type="entry name" value="Histidine_acid_Pase_euk"/>
</dbReference>
<keyword evidence="7" id="KW-1185">Reference proteome</keyword>
<feature type="signal peptide" evidence="5">
    <location>
        <begin position="1"/>
        <end position="24"/>
    </location>
</feature>
<accession>A0AA40K8I9</accession>
<gene>
    <name evidence="6" type="ORF">B0T18DRAFT_407580</name>
</gene>
<reference evidence="6" key="1">
    <citation type="submission" date="2023-06" db="EMBL/GenBank/DDBJ databases">
        <title>Genome-scale phylogeny and comparative genomics of the fungal order Sordariales.</title>
        <authorList>
            <consortium name="Lawrence Berkeley National Laboratory"/>
            <person name="Hensen N."/>
            <person name="Bonometti L."/>
            <person name="Westerberg I."/>
            <person name="Brannstrom I.O."/>
            <person name="Guillou S."/>
            <person name="Cros-Aarteil S."/>
            <person name="Calhoun S."/>
            <person name="Haridas S."/>
            <person name="Kuo A."/>
            <person name="Mondo S."/>
            <person name="Pangilinan J."/>
            <person name="Riley R."/>
            <person name="LaButti K."/>
            <person name="Andreopoulos B."/>
            <person name="Lipzen A."/>
            <person name="Chen C."/>
            <person name="Yanf M."/>
            <person name="Daum C."/>
            <person name="Ng V."/>
            <person name="Clum A."/>
            <person name="Steindorff A."/>
            <person name="Ohm R."/>
            <person name="Martin F."/>
            <person name="Silar P."/>
            <person name="Natvig D."/>
            <person name="Lalanne C."/>
            <person name="Gautier V."/>
            <person name="Ament-velasquez S.L."/>
            <person name="Kruys A."/>
            <person name="Hutchinson M.I."/>
            <person name="Powell A.J."/>
            <person name="Barry K."/>
            <person name="Miller A.N."/>
            <person name="Grigoriev I.V."/>
            <person name="Debuchy R."/>
            <person name="Gladieux P."/>
            <person name="Thoren M.H."/>
            <person name="Johannesson H."/>
        </authorList>
    </citation>
    <scope>NUCLEOTIDE SEQUENCE</scope>
    <source>
        <strain evidence="6">SMH3187-1</strain>
    </source>
</reference>
<feature type="disulfide bond" evidence="3">
    <location>
        <begin position="56"/>
        <end position="382"/>
    </location>
</feature>
<evidence type="ECO:0000313" key="6">
    <source>
        <dbReference type="EMBL" id="KAK0749790.1"/>
    </source>
</evidence>
<dbReference type="Gene3D" id="3.40.50.1240">
    <property type="entry name" value="Phosphoglycerate mutase-like"/>
    <property type="match status" value="1"/>
</dbReference>
<dbReference type="PIRSF" id="PIRSF000894">
    <property type="entry name" value="Acid_phosphatase"/>
    <property type="match status" value="1"/>
</dbReference>
<evidence type="ECO:0000313" key="7">
    <source>
        <dbReference type="Proteomes" id="UP001172155"/>
    </source>
</evidence>
<dbReference type="AlphaFoldDB" id="A0AA40K8I9"/>
<dbReference type="Pfam" id="PF00328">
    <property type="entry name" value="His_Phos_2"/>
    <property type="match status" value="1"/>
</dbReference>
<comment type="caution">
    <text evidence="6">The sequence shown here is derived from an EMBL/GenBank/DDBJ whole genome shotgun (WGS) entry which is preliminary data.</text>
</comment>
<keyword evidence="2" id="KW-0325">Glycoprotein</keyword>
<protein>
    <submittedName>
        <fullName evidence="6">Acid phosphatase</fullName>
    </submittedName>
</protein>
<organism evidence="6 7">
    <name type="scientific">Schizothecium vesticola</name>
    <dbReference type="NCBI Taxonomy" id="314040"/>
    <lineage>
        <taxon>Eukaryota</taxon>
        <taxon>Fungi</taxon>
        <taxon>Dikarya</taxon>
        <taxon>Ascomycota</taxon>
        <taxon>Pezizomycotina</taxon>
        <taxon>Sordariomycetes</taxon>
        <taxon>Sordariomycetidae</taxon>
        <taxon>Sordariales</taxon>
        <taxon>Schizotheciaceae</taxon>
        <taxon>Schizothecium</taxon>
    </lineage>
</organism>
<dbReference type="PANTHER" id="PTHR20963">
    <property type="entry name" value="MULTIPLE INOSITOL POLYPHOSPHATE PHOSPHATASE-RELATED"/>
    <property type="match status" value="1"/>
</dbReference>
<dbReference type="InterPro" id="IPR000560">
    <property type="entry name" value="His_Pase_clade-2"/>
</dbReference>
<feature type="region of interest" description="Disordered" evidence="4">
    <location>
        <begin position="444"/>
        <end position="467"/>
    </location>
</feature>
<sequence length="467" mass="51506">MGPSSLSLILALPLVSLATATVDARHPFNPLRHLSGVAPYFEPHDPPLSPDMPEGCRPVKAAYLVRHAAIYANDFDYSEHIAPFIAKWQNHTSINWAVVPSLHFLAAWTPPFSDAEQEMLTRRGKLEATQLAISLSYRYPNMSLPQRVWTSAAERTYKSAQAFVRGLELDENTINVVTVDEKAPGANSLTPYKQCPAYRSSMGSEQVDKYLETLARPILPRLNKAAPAFNFTVNDVYGMMQLCGYESVVRGSSPFCDLDLFSPDDWLSWEYSADIMAHYNVGYGSDVSGSVGWPWLSATVDLLREESPSSTQAPLQDMYVSFTHRELIPMVLVALGLFNNTQFTGGNVNDTMPLDTINYHRAWRSSRFMSFLSNVALERMQCAESPGFPDDTYYRVLVNNVPHPLPGCGVGPGISCTGLDLHNYVQARFNGSFSRSCGVSDGTSPDTLSIYTDPNTGNGSAVGKRST</sequence>
<dbReference type="GO" id="GO:0003993">
    <property type="term" value="F:acid phosphatase activity"/>
    <property type="evidence" value="ECO:0007669"/>
    <property type="project" value="TreeGrafter"/>
</dbReference>
<feature type="compositionally biased region" description="Polar residues" evidence="4">
    <location>
        <begin position="444"/>
        <end position="459"/>
    </location>
</feature>